<feature type="transmembrane region" description="Helical" evidence="8">
    <location>
        <begin position="108"/>
        <end position="127"/>
    </location>
</feature>
<evidence type="ECO:0000256" key="6">
    <source>
        <dbReference type="ARBA" id="ARBA00022989"/>
    </source>
</evidence>
<feature type="transmembrane region" description="Helical" evidence="8">
    <location>
        <begin position="512"/>
        <end position="536"/>
    </location>
</feature>
<keyword evidence="4" id="KW-0997">Cell inner membrane</keyword>
<comment type="caution">
    <text evidence="11">The sequence shown here is derived from an EMBL/GenBank/DDBJ whole genome shotgun (WGS) entry which is preliminary data.</text>
</comment>
<feature type="region of interest" description="Disordered" evidence="9">
    <location>
        <begin position="594"/>
        <end position="632"/>
    </location>
</feature>
<feature type="domain" description="ABC transmembrane type-1" evidence="10">
    <location>
        <begin position="388"/>
        <end position="576"/>
    </location>
</feature>
<dbReference type="GO" id="GO:0055085">
    <property type="term" value="P:transmembrane transport"/>
    <property type="evidence" value="ECO:0007669"/>
    <property type="project" value="InterPro"/>
</dbReference>
<dbReference type="InterPro" id="IPR035906">
    <property type="entry name" value="MetI-like_sf"/>
</dbReference>
<dbReference type="RefSeq" id="WP_207125890.1">
    <property type="nucleotide sequence ID" value="NZ_BOPO01000055.1"/>
</dbReference>
<feature type="transmembrane region" description="Helical" evidence="8">
    <location>
        <begin position="238"/>
        <end position="259"/>
    </location>
</feature>
<gene>
    <name evidence="11" type="ORF">NUM_34330</name>
</gene>
<dbReference type="GO" id="GO:0005886">
    <property type="term" value="C:plasma membrane"/>
    <property type="evidence" value="ECO:0007669"/>
    <property type="project" value="UniProtKB-SubCell"/>
</dbReference>
<dbReference type="CDD" id="cd06261">
    <property type="entry name" value="TM_PBP2"/>
    <property type="match status" value="2"/>
</dbReference>
<dbReference type="InterPro" id="IPR000515">
    <property type="entry name" value="MetI-like"/>
</dbReference>
<evidence type="ECO:0000256" key="8">
    <source>
        <dbReference type="RuleBase" id="RU363032"/>
    </source>
</evidence>
<dbReference type="Pfam" id="PF00528">
    <property type="entry name" value="BPD_transp_1"/>
    <property type="match status" value="2"/>
</dbReference>
<evidence type="ECO:0000256" key="9">
    <source>
        <dbReference type="SAM" id="MobiDB-lite"/>
    </source>
</evidence>
<keyword evidence="12" id="KW-1185">Reference proteome</keyword>
<keyword evidence="3" id="KW-1003">Cell membrane</keyword>
<protein>
    <submittedName>
        <fullName evidence="11">ABC transporter permease</fullName>
    </submittedName>
</protein>
<evidence type="ECO:0000256" key="4">
    <source>
        <dbReference type="ARBA" id="ARBA00022519"/>
    </source>
</evidence>
<dbReference type="Proteomes" id="UP000614996">
    <property type="component" value="Unassembled WGS sequence"/>
</dbReference>
<dbReference type="Gene3D" id="1.10.3720.10">
    <property type="entry name" value="MetI-like"/>
    <property type="match status" value="2"/>
</dbReference>
<evidence type="ECO:0000313" key="12">
    <source>
        <dbReference type="Proteomes" id="UP000614996"/>
    </source>
</evidence>
<feature type="transmembrane region" description="Helical" evidence="8">
    <location>
        <begin position="139"/>
        <end position="162"/>
    </location>
</feature>
<feature type="transmembrane region" description="Helical" evidence="8">
    <location>
        <begin position="334"/>
        <end position="354"/>
    </location>
</feature>
<evidence type="ECO:0000256" key="1">
    <source>
        <dbReference type="ARBA" id="ARBA00004429"/>
    </source>
</evidence>
<name>A0A8J4ENY3_9ACTN</name>
<keyword evidence="7 8" id="KW-0472">Membrane</keyword>
<feature type="domain" description="ABC transmembrane type-1" evidence="10">
    <location>
        <begin position="102"/>
        <end position="306"/>
    </location>
</feature>
<dbReference type="PROSITE" id="PS50928">
    <property type="entry name" value="ABC_TM1"/>
    <property type="match status" value="2"/>
</dbReference>
<keyword evidence="5 8" id="KW-0812">Transmembrane</keyword>
<feature type="transmembrane region" description="Helical" evidence="8">
    <location>
        <begin position="426"/>
        <end position="447"/>
    </location>
</feature>
<organism evidence="11 12">
    <name type="scientific">Actinocatenispora comari</name>
    <dbReference type="NCBI Taxonomy" id="2807577"/>
    <lineage>
        <taxon>Bacteria</taxon>
        <taxon>Bacillati</taxon>
        <taxon>Actinomycetota</taxon>
        <taxon>Actinomycetes</taxon>
        <taxon>Micromonosporales</taxon>
        <taxon>Micromonosporaceae</taxon>
        <taxon>Actinocatenispora</taxon>
    </lineage>
</organism>
<feature type="transmembrane region" description="Helical" evidence="8">
    <location>
        <begin position="287"/>
        <end position="309"/>
    </location>
</feature>
<feature type="transmembrane region" description="Helical" evidence="8">
    <location>
        <begin position="182"/>
        <end position="203"/>
    </location>
</feature>
<evidence type="ECO:0000259" key="10">
    <source>
        <dbReference type="PROSITE" id="PS50928"/>
    </source>
</evidence>
<keyword evidence="2 8" id="KW-0813">Transport</keyword>
<feature type="transmembrane region" description="Helical" evidence="8">
    <location>
        <begin position="394"/>
        <end position="414"/>
    </location>
</feature>
<dbReference type="AlphaFoldDB" id="A0A8J4ENY3"/>
<evidence type="ECO:0000313" key="11">
    <source>
        <dbReference type="EMBL" id="GIL28179.1"/>
    </source>
</evidence>
<proteinExistence type="inferred from homology"/>
<dbReference type="EMBL" id="BOPO01000055">
    <property type="protein sequence ID" value="GIL28179.1"/>
    <property type="molecule type" value="Genomic_DNA"/>
</dbReference>
<comment type="similarity">
    <text evidence="8">Belongs to the binding-protein-dependent transport system permease family.</text>
</comment>
<evidence type="ECO:0000256" key="3">
    <source>
        <dbReference type="ARBA" id="ARBA00022475"/>
    </source>
</evidence>
<feature type="transmembrane region" description="Helical" evidence="8">
    <location>
        <begin position="556"/>
        <end position="589"/>
    </location>
</feature>
<dbReference type="SUPFAM" id="SSF161098">
    <property type="entry name" value="MetI-like"/>
    <property type="match status" value="2"/>
</dbReference>
<accession>A0A8J4ENY3</accession>
<dbReference type="PANTHER" id="PTHR43357:SF4">
    <property type="entry name" value="INNER MEMBRANE ABC TRANSPORTER PERMEASE PROTEIN YDCV"/>
    <property type="match status" value="1"/>
</dbReference>
<sequence length="632" mass="66685">MSRPTSEAPRAPADARSGPEQPTGSPPRPALSARLAASMRRHRTGYLLAAPTLVVIIAVFVGAMLTLLEYSFHRYPPGGGDIAGTLATWQAFLTGGYHWHVVWQTVEVGVLATVITALVGFPTAFALSRIKRPGWRYAGLFVVFAPLLTSVISRTYGWELILGDTGVLNWLLVAVGLGPARILYAQTSVIVALVHILLPFMVFPVMSSLGQLDGALDEAAGDLGAGAWRRFRTVTLPLTLPGLIAGAELVFALSISSFATPSLLGGGRVQVLATDIYNDVQNVDWPLAAVSSYVLLALAAVALVLFTVLQRRAGHAAQGGVTAQAAEPRGARGWIGWLVLVDVFVLAPLVVIVIESFSSVSYGAWPPPGLSTKWYGNLLHQPGLGSAVLLSLEIAVASTVIATVIGTLTATSLVRHAPPGRRLIESLTLSPTVVPKVAFGFAGFVYLHRIGLFGGPVGLVAAHVVIVLPFVVIVVTSALQHADDTLDAAARDLGAGPVRAFRLATLPQIRPALIAAALFAFVISFDEVDTTIFLLAPDQNTLPVWMYVYMQKYQDPTLAALSTILIGAALVLAGAVAVLLARAGVFAGLTGTGAKPRRRDLDTGKRTTDPHDADQHADDQHDAASQRQAASQ</sequence>
<evidence type="ECO:0000256" key="5">
    <source>
        <dbReference type="ARBA" id="ARBA00022692"/>
    </source>
</evidence>
<reference evidence="12" key="1">
    <citation type="journal article" date="2021" name="Int. J. Syst. Evol. Microbiol.">
        <title>Actinocatenispora comari sp. nov., an endophytic actinomycete isolated from aerial parts of Comarum salesowianum.</title>
        <authorList>
            <person name="Oyunbileg N."/>
            <person name="Iizaka Y."/>
            <person name="Hamada M."/>
            <person name="Davaapurev B.O."/>
            <person name="Fukumoto A."/>
            <person name="Tsetseg B."/>
            <person name="Kato F."/>
            <person name="Tamura T."/>
            <person name="Batkhuu J."/>
            <person name="Anzai Y."/>
        </authorList>
    </citation>
    <scope>NUCLEOTIDE SEQUENCE [LARGE SCALE GENOMIC DNA]</scope>
    <source>
        <strain evidence="12">NUM-2625</strain>
    </source>
</reference>
<feature type="transmembrane region" description="Helical" evidence="8">
    <location>
        <begin position="46"/>
        <end position="68"/>
    </location>
</feature>
<evidence type="ECO:0000256" key="7">
    <source>
        <dbReference type="ARBA" id="ARBA00023136"/>
    </source>
</evidence>
<feature type="region of interest" description="Disordered" evidence="9">
    <location>
        <begin position="1"/>
        <end position="30"/>
    </location>
</feature>
<dbReference type="PANTHER" id="PTHR43357">
    <property type="entry name" value="INNER MEMBRANE ABC TRANSPORTER PERMEASE PROTEIN YDCV"/>
    <property type="match status" value="1"/>
</dbReference>
<keyword evidence="6 8" id="KW-1133">Transmembrane helix</keyword>
<evidence type="ECO:0000256" key="2">
    <source>
        <dbReference type="ARBA" id="ARBA00022448"/>
    </source>
</evidence>
<feature type="compositionally biased region" description="Basic and acidic residues" evidence="9">
    <location>
        <begin position="599"/>
        <end position="624"/>
    </location>
</feature>
<comment type="subcellular location">
    <subcellularLocation>
        <location evidence="1">Cell inner membrane</location>
        <topology evidence="1">Multi-pass membrane protein</topology>
    </subcellularLocation>
    <subcellularLocation>
        <location evidence="8">Cell membrane</location>
        <topology evidence="8">Multi-pass membrane protein</topology>
    </subcellularLocation>
</comment>
<feature type="transmembrane region" description="Helical" evidence="8">
    <location>
        <begin position="453"/>
        <end position="475"/>
    </location>
</feature>